<proteinExistence type="predicted"/>
<reference evidence="4" key="1">
    <citation type="submission" date="2020-06" db="EMBL/GenBank/DDBJ databases">
        <authorList>
            <person name="Li T."/>
            <person name="Hu X."/>
            <person name="Zhang T."/>
            <person name="Song X."/>
            <person name="Zhang H."/>
            <person name="Dai N."/>
            <person name="Sheng W."/>
            <person name="Hou X."/>
            <person name="Wei L."/>
        </authorList>
    </citation>
    <scope>NUCLEOTIDE SEQUENCE</scope>
    <source>
        <strain evidence="4">G01</strain>
        <tissue evidence="4">Leaf</tissue>
    </source>
</reference>
<evidence type="ECO:0000256" key="2">
    <source>
        <dbReference type="SAM" id="Phobius"/>
    </source>
</evidence>
<keyword evidence="2" id="KW-0812">Transmembrane</keyword>
<accession>A0AAW2MLF0</accession>
<dbReference type="InterPro" id="IPR005069">
    <property type="entry name" value="Nucl-diP-sugar_transferase"/>
</dbReference>
<reference evidence="4" key="2">
    <citation type="journal article" date="2024" name="Plant">
        <title>Genomic evolution and insights into agronomic trait innovations of Sesamum species.</title>
        <authorList>
            <person name="Miao H."/>
            <person name="Wang L."/>
            <person name="Qu L."/>
            <person name="Liu H."/>
            <person name="Sun Y."/>
            <person name="Le M."/>
            <person name="Wang Q."/>
            <person name="Wei S."/>
            <person name="Zheng Y."/>
            <person name="Lin W."/>
            <person name="Duan Y."/>
            <person name="Cao H."/>
            <person name="Xiong S."/>
            <person name="Wang X."/>
            <person name="Wei L."/>
            <person name="Li C."/>
            <person name="Ma Q."/>
            <person name="Ju M."/>
            <person name="Zhao R."/>
            <person name="Li G."/>
            <person name="Mu C."/>
            <person name="Tian Q."/>
            <person name="Mei H."/>
            <person name="Zhang T."/>
            <person name="Gao T."/>
            <person name="Zhang H."/>
        </authorList>
    </citation>
    <scope>NUCLEOTIDE SEQUENCE</scope>
    <source>
        <strain evidence="4">G01</strain>
    </source>
</reference>
<protein>
    <recommendedName>
        <fullName evidence="3">Nucleotide-diphospho-sugar transferase domain-containing protein</fullName>
    </recommendedName>
</protein>
<feature type="transmembrane region" description="Helical" evidence="2">
    <location>
        <begin position="37"/>
        <end position="57"/>
    </location>
</feature>
<organism evidence="4">
    <name type="scientific">Sesamum angustifolium</name>
    <dbReference type="NCBI Taxonomy" id="2727405"/>
    <lineage>
        <taxon>Eukaryota</taxon>
        <taxon>Viridiplantae</taxon>
        <taxon>Streptophyta</taxon>
        <taxon>Embryophyta</taxon>
        <taxon>Tracheophyta</taxon>
        <taxon>Spermatophyta</taxon>
        <taxon>Magnoliopsida</taxon>
        <taxon>eudicotyledons</taxon>
        <taxon>Gunneridae</taxon>
        <taxon>Pentapetalae</taxon>
        <taxon>asterids</taxon>
        <taxon>lamiids</taxon>
        <taxon>Lamiales</taxon>
        <taxon>Pedaliaceae</taxon>
        <taxon>Sesamum</taxon>
    </lineage>
</organism>
<comment type="caution">
    <text evidence="4">The sequence shown here is derived from an EMBL/GenBank/DDBJ whole genome shotgun (WGS) entry which is preliminary data.</text>
</comment>
<gene>
    <name evidence="4" type="ORF">Sangu_1641100</name>
</gene>
<feature type="compositionally biased region" description="Basic residues" evidence="1">
    <location>
        <begin position="741"/>
        <end position="758"/>
    </location>
</feature>
<keyword evidence="2" id="KW-0472">Membrane</keyword>
<feature type="domain" description="Nucleotide-diphospho-sugar transferase" evidence="3">
    <location>
        <begin position="112"/>
        <end position="309"/>
    </location>
</feature>
<feature type="compositionally biased region" description="Polar residues" evidence="1">
    <location>
        <begin position="725"/>
        <end position="735"/>
    </location>
</feature>
<sequence length="758" mass="87106">MYSDGGSKLGGHLLVEFGGGYHHLSPKHGHYSLCNNLLKAVLLFAMITLTVLVLFRAPESPLQLSRSIYSSLAFSSSPVYNSRSCAADSVSRISEELWLKQVLERSAMRTEQHLVVIALDPKAFHRCSVLQLNCYFLGTEGVNFSNEAHFMTPDYLKMMWRRIDFLRNVLELGYNFVFTDADIMWFRNPFLHFYTDDTDFQIACDHFGGSPDDLNNAPNGGFKYVKSNNRTIEFYKLWYKSREVFPGKHDQDVLNNIKHNPYLKQIGLKIKFLDTAFFGGFCQPSKDLNLVTTMHANCCAGLDNKINDLTILLDDWQEYLALPDHIREEKPPSWQMLYDPRTAVVACEQPCKKVSQLGKTVLDLEYKKGKPQVMDSDGGSSISIGSQMPQKSGINHQLNPNQKNFSRHRLRTVLMFTTITLACLVLYQASESPFRFLPGSIHSFALSSANNFSNSGKKELGLKHVLKKAAMPDKTVIITTLNEAWIEPDSIFDLFLESFRIGNETSQLLKHLVVVALDQNAFDHCLRTHLNCYFLTTEDINFSDEAHFMTPSYLKMMWRRIDFLRTVLETGYNFVFTDADIMWLRNPFPHFYADTNFQISCDSFGGNPTELNNAPNGGFNYVKSSTQTIEFYKFWYEVREFYPRKHDQDVLNKIKYNPFTRDIGLEIKFLDTAYFGGFCQPSKDLNLVCTMHANCCAGLDNKIHDLKILLEDWRNYLSLPENVRKTQPPSWSVPQSCGPRSFHRHKPRRKNGKTRKEE</sequence>
<keyword evidence="2" id="KW-1133">Transmembrane helix</keyword>
<dbReference type="AlphaFoldDB" id="A0AAW2MLF0"/>
<evidence type="ECO:0000313" key="4">
    <source>
        <dbReference type="EMBL" id="KAL0330956.1"/>
    </source>
</evidence>
<dbReference type="Pfam" id="PF03407">
    <property type="entry name" value="Nucleotid_trans"/>
    <property type="match status" value="2"/>
</dbReference>
<evidence type="ECO:0000259" key="3">
    <source>
        <dbReference type="Pfam" id="PF03407"/>
    </source>
</evidence>
<feature type="domain" description="Nucleotide-diphospho-sugar transferase" evidence="3">
    <location>
        <begin position="508"/>
        <end position="706"/>
    </location>
</feature>
<dbReference type="PANTHER" id="PTHR46038">
    <property type="entry name" value="EXPRESSED PROTEIN-RELATED"/>
    <property type="match status" value="1"/>
</dbReference>
<evidence type="ECO:0000256" key="1">
    <source>
        <dbReference type="SAM" id="MobiDB-lite"/>
    </source>
</evidence>
<feature type="region of interest" description="Disordered" evidence="1">
    <location>
        <begin position="724"/>
        <end position="758"/>
    </location>
</feature>
<dbReference type="EMBL" id="JACGWK010000010">
    <property type="protein sequence ID" value="KAL0330956.1"/>
    <property type="molecule type" value="Genomic_DNA"/>
</dbReference>
<dbReference type="PANTHER" id="PTHR46038:SF13">
    <property type="entry name" value="GLYCOSYLTRANSFERASE"/>
    <property type="match status" value="1"/>
</dbReference>
<dbReference type="InterPro" id="IPR044821">
    <property type="entry name" value="At1g28695/At4g15970-like"/>
</dbReference>
<name>A0AAW2MLF0_9LAMI</name>